<dbReference type="PROSITE" id="PS51318">
    <property type="entry name" value="TAT"/>
    <property type="match status" value="1"/>
</dbReference>
<dbReference type="Proteomes" id="UP001601058">
    <property type="component" value="Unassembled WGS sequence"/>
</dbReference>
<accession>A0ABW6K0K6</accession>
<dbReference type="Gene3D" id="3.90.780.10">
    <property type="entry name" value="5'-Nucleotidase, C-terminal domain"/>
    <property type="match status" value="1"/>
</dbReference>
<dbReference type="SUPFAM" id="SSF55816">
    <property type="entry name" value="5'-nucleotidase (syn. UDP-sugar hydrolase), C-terminal domain"/>
    <property type="match status" value="1"/>
</dbReference>
<dbReference type="EMBL" id="JBIACJ010000004">
    <property type="protein sequence ID" value="MFE8696473.1"/>
    <property type="molecule type" value="Genomic_DNA"/>
</dbReference>
<evidence type="ECO:0000313" key="5">
    <source>
        <dbReference type="Proteomes" id="UP001601058"/>
    </source>
</evidence>
<dbReference type="PROSITE" id="PS00785">
    <property type="entry name" value="5_NUCLEOTIDASE_1"/>
    <property type="match status" value="1"/>
</dbReference>
<dbReference type="Pfam" id="PF00149">
    <property type="entry name" value="Metallophos"/>
    <property type="match status" value="1"/>
</dbReference>
<evidence type="ECO:0000313" key="4">
    <source>
        <dbReference type="EMBL" id="MFE8696473.1"/>
    </source>
</evidence>
<evidence type="ECO:0000256" key="2">
    <source>
        <dbReference type="RuleBase" id="RU362119"/>
    </source>
</evidence>
<dbReference type="SUPFAM" id="SSF56300">
    <property type="entry name" value="Metallo-dependent phosphatases"/>
    <property type="match status" value="1"/>
</dbReference>
<dbReference type="Gene3D" id="3.60.21.10">
    <property type="match status" value="1"/>
</dbReference>
<feature type="domain" description="SLH" evidence="3">
    <location>
        <begin position="153"/>
        <end position="216"/>
    </location>
</feature>
<dbReference type="InterPro" id="IPR001119">
    <property type="entry name" value="SLH_dom"/>
</dbReference>
<reference evidence="4 5" key="1">
    <citation type="submission" date="2024-08" db="EMBL/GenBank/DDBJ databases">
        <title>Two novel Cytobacillus novel species.</title>
        <authorList>
            <person name="Liu G."/>
        </authorList>
    </citation>
    <scope>NUCLEOTIDE SEQUENCE [LARGE SCALE GENOMIC DNA]</scope>
    <source>
        <strain evidence="4 5">FJAT-53684</strain>
    </source>
</reference>
<dbReference type="InterPro" id="IPR006179">
    <property type="entry name" value="5_nucleotidase/apyrase"/>
</dbReference>
<keyword evidence="5" id="KW-1185">Reference proteome</keyword>
<keyword evidence="1 2" id="KW-0732">Signal</keyword>
<dbReference type="InterPro" id="IPR008334">
    <property type="entry name" value="5'-Nucleotdase_C"/>
</dbReference>
<dbReference type="PROSITE" id="PS51272">
    <property type="entry name" value="SLH"/>
    <property type="match status" value="2"/>
</dbReference>
<protein>
    <submittedName>
        <fullName evidence="4">5'-nucleotidase C-terminal domain-containing protein</fullName>
    </submittedName>
</protein>
<gene>
    <name evidence="4" type="ORF">ACFYKT_09005</name>
</gene>
<feature type="chain" id="PRO_5044965318" evidence="2">
    <location>
        <begin position="32"/>
        <end position="731"/>
    </location>
</feature>
<dbReference type="PANTHER" id="PTHR11575:SF24">
    <property type="entry name" value="5'-NUCLEOTIDASE"/>
    <property type="match status" value="1"/>
</dbReference>
<dbReference type="RefSeq" id="WP_389218524.1">
    <property type="nucleotide sequence ID" value="NZ_JBIACJ010000004.1"/>
</dbReference>
<dbReference type="InterPro" id="IPR036907">
    <property type="entry name" value="5'-Nucleotdase_C_sf"/>
</dbReference>
<dbReference type="Pfam" id="PF02872">
    <property type="entry name" value="5_nucleotid_C"/>
    <property type="match status" value="1"/>
</dbReference>
<dbReference type="Pfam" id="PF00395">
    <property type="entry name" value="SLH"/>
    <property type="match status" value="3"/>
</dbReference>
<proteinExistence type="inferred from homology"/>
<comment type="similarity">
    <text evidence="2">Belongs to the 5'-nucleotidase family.</text>
</comment>
<comment type="caution">
    <text evidence="4">The sequence shown here is derived from an EMBL/GenBank/DDBJ whole genome shotgun (WGS) entry which is preliminary data.</text>
</comment>
<dbReference type="PANTHER" id="PTHR11575">
    <property type="entry name" value="5'-NUCLEOTIDASE-RELATED"/>
    <property type="match status" value="1"/>
</dbReference>
<evidence type="ECO:0000256" key="1">
    <source>
        <dbReference type="ARBA" id="ARBA00022729"/>
    </source>
</evidence>
<dbReference type="InterPro" id="IPR004843">
    <property type="entry name" value="Calcineurin-like_PHP"/>
</dbReference>
<evidence type="ECO:0000259" key="3">
    <source>
        <dbReference type="PROSITE" id="PS51272"/>
    </source>
</evidence>
<dbReference type="PRINTS" id="PR01607">
    <property type="entry name" value="APYRASEFAMLY"/>
</dbReference>
<dbReference type="InterPro" id="IPR006311">
    <property type="entry name" value="TAT_signal"/>
</dbReference>
<feature type="signal peptide" evidence="2">
    <location>
        <begin position="1"/>
        <end position="31"/>
    </location>
</feature>
<dbReference type="InterPro" id="IPR029052">
    <property type="entry name" value="Metallo-depent_PP-like"/>
</dbReference>
<name>A0ABW6K0K6_9BACI</name>
<sequence length="731" mass="79391">MSYIPKSYRKFMATVTTAAVVASMVAPAANAAEVKGFPDVKEDHWAAEGIYSLVEKGIISGYEDGTFQPNKQLIRGHAAILLTRALDLPIPTDLNSFKDVTKKSGYAEAAAATKQAGIFVGTNNKFGGSDVLTREQVASVLVRAFDLVGTDKEVSFTDMDKVNLAHKDDVKVLAQHGITTGTDSGKFDPKAPVTRATFATFIHRILEKQTDNYKLSIMHTNDTHANLDSVAKRATAIKEVRAKKKNSLLIDAGDVFSGTLYFNEFRGQADLAFMNYLKYDVMTFGNHEFDLGSSTDGHKALAEFVKNAKFPFVSANVDFSGDSLFNGIYHGGTIAEEIKDGQIYSGIVKEVNGEKIGIFGLTTEETADISSPGKVKFQNYIDQAKKTVKAFEDKGINKIVAVTHIGYDDNAEYDNDLELAKAVDGIDVIVGGHSHTQLDKPVVIEKDKNGKEKDPTVIVQAYQYSDFLGTINVEFDKNGKVVGQAGKLIKVAEKAEDAEAAKMLKQYADKIKEVKNSETGAATTSDLTNPRANDTSVFSVRSNETQLGNLITDGMLDKAKEYNENVVIAMQNGGGIRAALDKGPITLGDVLTVLPFGNTLATMKLTGAEIITALEHSVSQSPKEHGGFLHVSGMKFTYDSTKASGERVVSVEVKGKDGTFTALDKTKEYVIATNAFTAKGGDNYAVFKKAYEEGRVTDLGLADWENLRDYVIKLKTVDPKIEDRITDVAKK</sequence>
<keyword evidence="2" id="KW-0378">Hydrolase</keyword>
<dbReference type="InterPro" id="IPR006146">
    <property type="entry name" value="5'-Nucleotdase_CS"/>
</dbReference>
<organism evidence="4 5">
    <name type="scientific">Cytobacillus mangrovibacter</name>
    <dbReference type="NCBI Taxonomy" id="3299024"/>
    <lineage>
        <taxon>Bacteria</taxon>
        <taxon>Bacillati</taxon>
        <taxon>Bacillota</taxon>
        <taxon>Bacilli</taxon>
        <taxon>Bacillales</taxon>
        <taxon>Bacillaceae</taxon>
        <taxon>Cytobacillus</taxon>
    </lineage>
</organism>
<keyword evidence="2" id="KW-0547">Nucleotide-binding</keyword>
<feature type="domain" description="SLH" evidence="3">
    <location>
        <begin position="33"/>
        <end position="96"/>
    </location>
</feature>